<dbReference type="GO" id="GO:0009696">
    <property type="term" value="P:salicylic acid metabolic process"/>
    <property type="evidence" value="ECO:0007669"/>
    <property type="project" value="TreeGrafter"/>
</dbReference>
<dbReference type="Pfam" id="PF12697">
    <property type="entry name" value="Abhydrolase_6"/>
    <property type="match status" value="1"/>
</dbReference>
<dbReference type="InterPro" id="IPR000073">
    <property type="entry name" value="AB_hydrolase_1"/>
</dbReference>
<protein>
    <recommendedName>
        <fullName evidence="2">AB hydrolase-1 domain-containing protein</fullName>
    </recommendedName>
</protein>
<gene>
    <name evidence="3" type="ORF">RJ639_011605</name>
</gene>
<dbReference type="PANTHER" id="PTHR10992:SF1083">
    <property type="entry name" value="METHYLESTERASE 1"/>
    <property type="match status" value="1"/>
</dbReference>
<evidence type="ECO:0000313" key="4">
    <source>
        <dbReference type="Proteomes" id="UP001188597"/>
    </source>
</evidence>
<dbReference type="GO" id="GO:0080032">
    <property type="term" value="F:methyl jasmonate esterase activity"/>
    <property type="evidence" value="ECO:0007669"/>
    <property type="project" value="TreeGrafter"/>
</dbReference>
<dbReference type="FunFam" id="3.40.50.1820:FF:000051">
    <property type="entry name" value="(S)-hydroxynitrile lyase"/>
    <property type="match status" value="1"/>
</dbReference>
<evidence type="ECO:0000256" key="1">
    <source>
        <dbReference type="ARBA" id="ARBA00022801"/>
    </source>
</evidence>
<name>A0AA89ARS9_9ASTE</name>
<comment type="caution">
    <text evidence="3">The sequence shown here is derived from an EMBL/GenBank/DDBJ whole genome shotgun (WGS) entry which is preliminary data.</text>
</comment>
<sequence length="278" mass="30703">MIGPVNLYPYQVVIPTINRLEKMAKHFVAVHGACHGAWVYYKLKPRIEALGHRFTAVNLAASGVNEQKLEEVHSLYDYTKPLLEVLASIPDDEKVILIGHSGGGMSAALGMEKFPHKISVGVFLNAIMPDTTNRPSFVLEKYSAGTPVDAWKDSQFAVYGNPPLTSVTVGPKFLSSTLYHLCPVEDFTLGTLLVRPGSLFIENLLTADKFTAEGLGSVTRVYVVCDEDKTIPLEFQRWMIENNPVTEVKEIIGADHMPMFSKPDELCKCLAEIADTYA</sequence>
<organism evidence="3 4">
    <name type="scientific">Escallonia herrerae</name>
    <dbReference type="NCBI Taxonomy" id="1293975"/>
    <lineage>
        <taxon>Eukaryota</taxon>
        <taxon>Viridiplantae</taxon>
        <taxon>Streptophyta</taxon>
        <taxon>Embryophyta</taxon>
        <taxon>Tracheophyta</taxon>
        <taxon>Spermatophyta</taxon>
        <taxon>Magnoliopsida</taxon>
        <taxon>eudicotyledons</taxon>
        <taxon>Gunneridae</taxon>
        <taxon>Pentapetalae</taxon>
        <taxon>asterids</taxon>
        <taxon>campanulids</taxon>
        <taxon>Escalloniales</taxon>
        <taxon>Escalloniaceae</taxon>
        <taxon>Escallonia</taxon>
    </lineage>
</organism>
<dbReference type="GO" id="GO:0080030">
    <property type="term" value="F:methyl indole-3-acetate esterase activity"/>
    <property type="evidence" value="ECO:0007669"/>
    <property type="project" value="TreeGrafter"/>
</dbReference>
<keyword evidence="4" id="KW-1185">Reference proteome</keyword>
<accession>A0AA89ARS9</accession>
<dbReference type="SUPFAM" id="SSF53474">
    <property type="entry name" value="alpha/beta-Hydrolases"/>
    <property type="match status" value="1"/>
</dbReference>
<evidence type="ECO:0000313" key="3">
    <source>
        <dbReference type="EMBL" id="KAK3009931.1"/>
    </source>
</evidence>
<dbReference type="GO" id="GO:0080031">
    <property type="term" value="F:methyl salicylate esterase activity"/>
    <property type="evidence" value="ECO:0007669"/>
    <property type="project" value="TreeGrafter"/>
</dbReference>
<dbReference type="EMBL" id="JAVXUP010001593">
    <property type="protein sequence ID" value="KAK3009931.1"/>
    <property type="molecule type" value="Genomic_DNA"/>
</dbReference>
<dbReference type="Proteomes" id="UP001188597">
    <property type="component" value="Unassembled WGS sequence"/>
</dbReference>
<keyword evidence="1" id="KW-0378">Hydrolase</keyword>
<evidence type="ECO:0000259" key="2">
    <source>
        <dbReference type="Pfam" id="PF12697"/>
    </source>
</evidence>
<dbReference type="PANTHER" id="PTHR10992">
    <property type="entry name" value="METHYLESTERASE FAMILY MEMBER"/>
    <property type="match status" value="1"/>
</dbReference>
<dbReference type="Gene3D" id="3.40.50.1820">
    <property type="entry name" value="alpha/beta hydrolase"/>
    <property type="match status" value="1"/>
</dbReference>
<dbReference type="InterPro" id="IPR029058">
    <property type="entry name" value="AB_hydrolase_fold"/>
</dbReference>
<proteinExistence type="predicted"/>
<reference evidence="3" key="1">
    <citation type="submission" date="2022-12" db="EMBL/GenBank/DDBJ databases">
        <title>Draft genome assemblies for two species of Escallonia (Escalloniales).</title>
        <authorList>
            <person name="Chanderbali A."/>
            <person name="Dervinis C."/>
            <person name="Anghel I."/>
            <person name="Soltis D."/>
            <person name="Soltis P."/>
            <person name="Zapata F."/>
        </authorList>
    </citation>
    <scope>NUCLEOTIDE SEQUENCE</scope>
    <source>
        <strain evidence="3">UCBG64.0493</strain>
        <tissue evidence="3">Leaf</tissue>
    </source>
</reference>
<dbReference type="GO" id="GO:0009694">
    <property type="term" value="P:jasmonic acid metabolic process"/>
    <property type="evidence" value="ECO:0007669"/>
    <property type="project" value="TreeGrafter"/>
</dbReference>
<dbReference type="AlphaFoldDB" id="A0AA89ARS9"/>
<feature type="domain" description="AB hydrolase-1" evidence="2">
    <location>
        <begin position="28"/>
        <end position="266"/>
    </location>
</feature>
<dbReference type="InterPro" id="IPR045889">
    <property type="entry name" value="MES/HNL"/>
</dbReference>